<sequence>MAPAVVETIQHINRAGLTPSYINASADGHYIPNDGRVVIRIKNTNAATRTTTAQTPGNSGSGQAIADQNANVPATTGDILMGPFPPSQFNDMQGRLYLSFSATTGVSFCPMRLPG</sequence>
<evidence type="ECO:0000313" key="1">
    <source>
        <dbReference type="EMBL" id="KPV54857.1"/>
    </source>
</evidence>
<gene>
    <name evidence="1" type="ORF">SE17_01200</name>
</gene>
<dbReference type="AlphaFoldDB" id="A0A0P9DH81"/>
<name>A0A0P9DH81_9CHLR</name>
<comment type="caution">
    <text evidence="1">The sequence shown here is derived from an EMBL/GenBank/DDBJ whole genome shotgun (WGS) entry which is preliminary data.</text>
</comment>
<keyword evidence="2" id="KW-1185">Reference proteome</keyword>
<dbReference type="Proteomes" id="UP000050509">
    <property type="component" value="Unassembled WGS sequence"/>
</dbReference>
<dbReference type="EMBL" id="LJCR01000011">
    <property type="protein sequence ID" value="KPV54857.1"/>
    <property type="molecule type" value="Genomic_DNA"/>
</dbReference>
<organism evidence="1 2">
    <name type="scientific">Kouleothrix aurantiaca</name>
    <dbReference type="NCBI Taxonomy" id="186479"/>
    <lineage>
        <taxon>Bacteria</taxon>
        <taxon>Bacillati</taxon>
        <taxon>Chloroflexota</taxon>
        <taxon>Chloroflexia</taxon>
        <taxon>Chloroflexales</taxon>
        <taxon>Roseiflexineae</taxon>
        <taxon>Roseiflexaceae</taxon>
        <taxon>Kouleothrix</taxon>
    </lineage>
</organism>
<accession>A0A0P9DH81</accession>
<evidence type="ECO:0000313" key="2">
    <source>
        <dbReference type="Proteomes" id="UP000050509"/>
    </source>
</evidence>
<protein>
    <submittedName>
        <fullName evidence="1">Uncharacterized protein</fullName>
    </submittedName>
</protein>
<proteinExistence type="predicted"/>
<reference evidence="1 2" key="1">
    <citation type="submission" date="2015-09" db="EMBL/GenBank/DDBJ databases">
        <title>Draft genome sequence of Kouleothrix aurantiaca JCM 19913.</title>
        <authorList>
            <person name="Hemp J."/>
        </authorList>
    </citation>
    <scope>NUCLEOTIDE SEQUENCE [LARGE SCALE GENOMIC DNA]</scope>
    <source>
        <strain evidence="1 2">COM-B</strain>
    </source>
</reference>